<dbReference type="PANTHER" id="PTHR46890">
    <property type="entry name" value="NON-LTR RETROLELEMENT REVERSE TRANSCRIPTASE-LIKE PROTEIN-RELATED"/>
    <property type="match status" value="1"/>
</dbReference>
<dbReference type="InterPro" id="IPR043502">
    <property type="entry name" value="DNA/RNA_pol_sf"/>
</dbReference>
<evidence type="ECO:0000313" key="3">
    <source>
        <dbReference type="Proteomes" id="UP001151760"/>
    </source>
</evidence>
<keyword evidence="3" id="KW-1185">Reference proteome</keyword>
<dbReference type="Pfam" id="PF00078">
    <property type="entry name" value="RVT_1"/>
    <property type="match status" value="1"/>
</dbReference>
<dbReference type="SUPFAM" id="SSF56672">
    <property type="entry name" value="DNA/RNA polymerases"/>
    <property type="match status" value="1"/>
</dbReference>
<dbReference type="Gene3D" id="3.60.10.10">
    <property type="entry name" value="Endonuclease/exonuclease/phosphatase"/>
    <property type="match status" value="1"/>
</dbReference>
<dbReference type="InterPro" id="IPR000477">
    <property type="entry name" value="RT_dom"/>
</dbReference>
<dbReference type="SUPFAM" id="SSF56219">
    <property type="entry name" value="DNase I-like"/>
    <property type="match status" value="1"/>
</dbReference>
<evidence type="ECO:0000313" key="2">
    <source>
        <dbReference type="EMBL" id="GJS67186.1"/>
    </source>
</evidence>
<proteinExistence type="predicted"/>
<evidence type="ECO:0000259" key="1">
    <source>
        <dbReference type="PROSITE" id="PS50878"/>
    </source>
</evidence>
<keyword evidence="2" id="KW-0548">Nucleotidyltransferase</keyword>
<dbReference type="InterPro" id="IPR026960">
    <property type="entry name" value="RVT-Znf"/>
</dbReference>
<reference evidence="2" key="1">
    <citation type="journal article" date="2022" name="Int. J. Mol. Sci.">
        <title>Draft Genome of Tanacetum Coccineum: Genomic Comparison of Closely Related Tanacetum-Family Plants.</title>
        <authorList>
            <person name="Yamashiro T."/>
            <person name="Shiraishi A."/>
            <person name="Nakayama K."/>
            <person name="Satake H."/>
        </authorList>
    </citation>
    <scope>NUCLEOTIDE SEQUENCE</scope>
</reference>
<accession>A0ABQ4XQS8</accession>
<dbReference type="GO" id="GO:0003964">
    <property type="term" value="F:RNA-directed DNA polymerase activity"/>
    <property type="evidence" value="ECO:0007669"/>
    <property type="project" value="UniProtKB-KW"/>
</dbReference>
<dbReference type="PROSITE" id="PS50878">
    <property type="entry name" value="RT_POL"/>
    <property type="match status" value="1"/>
</dbReference>
<comment type="caution">
    <text evidence="2">The sequence shown here is derived from an EMBL/GenBank/DDBJ whole genome shotgun (WGS) entry which is preliminary data.</text>
</comment>
<keyword evidence="2" id="KW-0808">Transferase</keyword>
<dbReference type="InterPro" id="IPR052343">
    <property type="entry name" value="Retrotransposon-Effector_Assoc"/>
</dbReference>
<dbReference type="Proteomes" id="UP001151760">
    <property type="component" value="Unassembled WGS sequence"/>
</dbReference>
<dbReference type="InterPro" id="IPR005135">
    <property type="entry name" value="Endo/exonuclease/phosphatase"/>
</dbReference>
<keyword evidence="2" id="KW-0695">RNA-directed DNA polymerase</keyword>
<dbReference type="EMBL" id="BQNB010009700">
    <property type="protein sequence ID" value="GJS67186.1"/>
    <property type="molecule type" value="Genomic_DNA"/>
</dbReference>
<dbReference type="InterPro" id="IPR036691">
    <property type="entry name" value="Endo/exonu/phosph_ase_sf"/>
</dbReference>
<feature type="domain" description="Reverse transcriptase" evidence="1">
    <location>
        <begin position="443"/>
        <end position="720"/>
    </location>
</feature>
<gene>
    <name evidence="2" type="ORF">Tco_0681750</name>
</gene>
<dbReference type="Pfam" id="PF13966">
    <property type="entry name" value="zf-RVT"/>
    <property type="match status" value="1"/>
</dbReference>
<organism evidence="2 3">
    <name type="scientific">Tanacetum coccineum</name>
    <dbReference type="NCBI Taxonomy" id="301880"/>
    <lineage>
        <taxon>Eukaryota</taxon>
        <taxon>Viridiplantae</taxon>
        <taxon>Streptophyta</taxon>
        <taxon>Embryophyta</taxon>
        <taxon>Tracheophyta</taxon>
        <taxon>Spermatophyta</taxon>
        <taxon>Magnoliopsida</taxon>
        <taxon>eudicotyledons</taxon>
        <taxon>Gunneridae</taxon>
        <taxon>Pentapetalae</taxon>
        <taxon>asterids</taxon>
        <taxon>campanulids</taxon>
        <taxon>Asterales</taxon>
        <taxon>Asteraceae</taxon>
        <taxon>Asteroideae</taxon>
        <taxon>Anthemideae</taxon>
        <taxon>Anthemidinae</taxon>
        <taxon>Tanacetum</taxon>
    </lineage>
</organism>
<reference evidence="2" key="2">
    <citation type="submission" date="2022-01" db="EMBL/GenBank/DDBJ databases">
        <authorList>
            <person name="Yamashiro T."/>
            <person name="Shiraishi A."/>
            <person name="Satake H."/>
            <person name="Nakayama K."/>
        </authorList>
    </citation>
    <scope>NUCLEOTIDE SEQUENCE</scope>
</reference>
<dbReference type="CDD" id="cd01650">
    <property type="entry name" value="RT_nLTR_like"/>
    <property type="match status" value="1"/>
</dbReference>
<sequence length="1094" mass="124910">MEQVDLFSIKACWGNINFNHVVSPSAGNSGGILCVWDPSMFNKENSTVSDNFIAIMGNWIPTNKKLLVISVYAPQALVDKKRLWAYLNLLIRRWNGDVLVMGDFNEVRLEEERFGSVFNSRGAAFFNSFIIDSGLVEVPSNGYSFTWSHKTASKMSRLDRFLVSEDLQRSCPNLSSLTMDRFLSDHRPILLRELNIDYGPTPFRFYHSWFDIHGFDDFVSSTWSNIVIADTNSMSRMAKKLKSLKGYIRVWVKEKKDIDANLKNALTTKLSIIDSSIDKGKVSSDVLEDRLDILNKLSSLMNMDSCELAQKAKVQWAIEGDENTKFFHGIINKRRNNLAIRGIMVDGMWTDDPNAVKKEFLSHFQNRFEAPRTNRLLLEMEFPNRLSLDQVSDLERSFSKEEIKQAVWDCGLDKSPGPDGFSLDFYRRYWNLIEGDVVEAVNHFYYNGFCHKSGNSSFIALIPKTQGANMVKDFRPISLIGSLYKIITKLLANRLAYVIGGLVSDVQSAFISKRHILDGPFILNEIIHWCKAKKKNTMIFKVDFEKAFDSVRWDFLEDVMKKFGFGSRWCNWIISCLKSSKGSVLVNGSPTSEFQYFKGLKQGDLLSPFLFILVMETLHLSFQNVVNVGLFKGVLLDNSLQLSHLFYADDVIFLGQWCTSNITVIIEVLDYFFRASGLRINIHKSKLMGVAVEDSLVTSVAFHIGCSTLTAPFSYLGVNVGGNMSRIASWDGVINKVLNRLSKWKMKVLSVGVGVALSFSRYSIWARVIKALHGEEGNLGCLAKPKFPSNWLDINRSLSSLYNKGVDLLGAIKKKVGNGFNTRFWEDLWKGEVVLKDLFPRLYALETMKNISVANKMAQLSLDFSFRRNARGGVEQLQLVSLQSLLQGLILPNTSDRWVWLISGDGEFSVSSVRNLIDEKTLGTVGTKSRWCKLVPIKVNILSWRVKLDNLPTRLNLSRRGLDLPTILCPSCNLAVESSDHIFFRCPLMKDLYSCIARWWDFCIPEFSSYDQWWEWLINLRLPSKLKVMLESVFYVTWWLVWTFRNKTIFGPTPPLRARLFDDVVGFSFTWCNARSKLKFSRLSWLKNPALISM</sequence>
<name>A0ABQ4XQS8_9ASTR</name>
<dbReference type="PANTHER" id="PTHR46890:SF50">
    <property type="entry name" value="RNA-DIRECTED DNA POLYMERASE, EUKARYOTA, REVERSE TRANSCRIPTASE ZINC-BINDING DOMAIN PROTEIN-RELATED"/>
    <property type="match status" value="1"/>
</dbReference>
<protein>
    <submittedName>
        <fullName evidence="2">RNA-directed DNA polymerase, eukaryota</fullName>
    </submittedName>
</protein>
<dbReference type="Pfam" id="PF03372">
    <property type="entry name" value="Exo_endo_phos"/>
    <property type="match status" value="1"/>
</dbReference>